<name>A0ABR4H0J5_9EURO</name>
<protein>
    <submittedName>
        <fullName evidence="1">Uncharacterized protein</fullName>
    </submittedName>
</protein>
<reference evidence="1 2" key="1">
    <citation type="submission" date="2024-07" db="EMBL/GenBank/DDBJ databases">
        <title>Section-level genome sequencing and comparative genomics of Aspergillus sections Usti and Cavernicolus.</title>
        <authorList>
            <consortium name="Lawrence Berkeley National Laboratory"/>
            <person name="Nybo J.L."/>
            <person name="Vesth T.C."/>
            <person name="Theobald S."/>
            <person name="Frisvad J.C."/>
            <person name="Larsen T.O."/>
            <person name="Kjaerboelling I."/>
            <person name="Rothschild-Mancinelli K."/>
            <person name="Lyhne E.K."/>
            <person name="Kogle M.E."/>
            <person name="Barry K."/>
            <person name="Clum A."/>
            <person name="Na H."/>
            <person name="Ledsgaard L."/>
            <person name="Lin J."/>
            <person name="Lipzen A."/>
            <person name="Kuo A."/>
            <person name="Riley R."/>
            <person name="Mondo S."/>
            <person name="Labutti K."/>
            <person name="Haridas S."/>
            <person name="Pangalinan J."/>
            <person name="Salamov A.A."/>
            <person name="Simmons B.A."/>
            <person name="Magnuson J.K."/>
            <person name="Chen J."/>
            <person name="Drula E."/>
            <person name="Henrissat B."/>
            <person name="Wiebenga A."/>
            <person name="Lubbers R.J."/>
            <person name="Gomes A.C."/>
            <person name="Makela M.R."/>
            <person name="Stajich J."/>
            <person name="Grigoriev I.V."/>
            <person name="Mortensen U.H."/>
            <person name="De Vries R.P."/>
            <person name="Baker S.E."/>
            <person name="Andersen M.R."/>
        </authorList>
    </citation>
    <scope>NUCLEOTIDE SEQUENCE [LARGE SCALE GENOMIC DNA]</scope>
    <source>
        <strain evidence="1 2">CBS 588.65</strain>
    </source>
</reference>
<accession>A0ABR4H0J5</accession>
<dbReference type="Proteomes" id="UP001610334">
    <property type="component" value="Unassembled WGS sequence"/>
</dbReference>
<dbReference type="EMBL" id="JBFXLT010000099">
    <property type="protein sequence ID" value="KAL2808971.1"/>
    <property type="molecule type" value="Genomic_DNA"/>
</dbReference>
<evidence type="ECO:0000313" key="1">
    <source>
        <dbReference type="EMBL" id="KAL2808971.1"/>
    </source>
</evidence>
<evidence type="ECO:0000313" key="2">
    <source>
        <dbReference type="Proteomes" id="UP001610334"/>
    </source>
</evidence>
<sequence>MAVGSGYRAINFLKLWTLVAPEHVHKHFCMVFANIMEIFMARAFQSLPPGVLEQYFGCDNYSGTGLNAVPRLLQSISLNPSLRYHYSLQLEKSPDPEIRAWPKYRQEQKAQEPICLYYGPRLTRQQYLDVLTLAARTRLGIPELKPIDTHSTLPRTPINIKTRLDDCAQQIKTCVDTTRTLILPRGALETQIGIILDQSSYIHNVQDISHGIFSVLYHGVWRKAGLPERILLYDPLH</sequence>
<keyword evidence="2" id="KW-1185">Reference proteome</keyword>
<comment type="caution">
    <text evidence="1">The sequence shown here is derived from an EMBL/GenBank/DDBJ whole genome shotgun (WGS) entry which is preliminary data.</text>
</comment>
<gene>
    <name evidence="1" type="ORF">BJX63DRAFT_374686</name>
</gene>
<organism evidence="1 2">
    <name type="scientific">Aspergillus granulosus</name>
    <dbReference type="NCBI Taxonomy" id="176169"/>
    <lineage>
        <taxon>Eukaryota</taxon>
        <taxon>Fungi</taxon>
        <taxon>Dikarya</taxon>
        <taxon>Ascomycota</taxon>
        <taxon>Pezizomycotina</taxon>
        <taxon>Eurotiomycetes</taxon>
        <taxon>Eurotiomycetidae</taxon>
        <taxon>Eurotiales</taxon>
        <taxon>Aspergillaceae</taxon>
        <taxon>Aspergillus</taxon>
        <taxon>Aspergillus subgen. Nidulantes</taxon>
    </lineage>
</organism>
<proteinExistence type="predicted"/>